<accession>A0ABP9FPV6</accession>
<gene>
    <name evidence="6" type="ORF">GCM10025790_01850</name>
</gene>
<feature type="compositionally biased region" description="Acidic residues" evidence="4">
    <location>
        <begin position="383"/>
        <end position="403"/>
    </location>
</feature>
<dbReference type="CDD" id="cd06779">
    <property type="entry name" value="cpPDZ_Deg_HtrA-like"/>
    <property type="match status" value="1"/>
</dbReference>
<dbReference type="Pfam" id="PF13180">
    <property type="entry name" value="PDZ_2"/>
    <property type="match status" value="1"/>
</dbReference>
<name>A0ABP9FPV6_9MICC</name>
<dbReference type="PROSITE" id="PS50106">
    <property type="entry name" value="PDZ"/>
    <property type="match status" value="1"/>
</dbReference>
<evidence type="ECO:0000313" key="7">
    <source>
        <dbReference type="Proteomes" id="UP001500368"/>
    </source>
</evidence>
<comment type="caution">
    <text evidence="6">The sequence shown here is derived from an EMBL/GenBank/DDBJ whole genome shotgun (WGS) entry which is preliminary data.</text>
</comment>
<keyword evidence="3" id="KW-0378">Hydrolase</keyword>
<dbReference type="PANTHER" id="PTHR43343">
    <property type="entry name" value="PEPTIDASE S12"/>
    <property type="match status" value="1"/>
</dbReference>
<protein>
    <submittedName>
        <fullName evidence="6">Trypsin-like peptidase domain-containing protein</fullName>
    </submittedName>
</protein>
<feature type="domain" description="PDZ" evidence="5">
    <location>
        <begin position="493"/>
        <end position="594"/>
    </location>
</feature>
<evidence type="ECO:0000256" key="2">
    <source>
        <dbReference type="ARBA" id="ARBA00022670"/>
    </source>
</evidence>
<dbReference type="RefSeq" id="WP_345476251.1">
    <property type="nucleotide sequence ID" value="NZ_BAABLW010000001.1"/>
</dbReference>
<dbReference type="InterPro" id="IPR001478">
    <property type="entry name" value="PDZ"/>
</dbReference>
<feature type="compositionally biased region" description="Polar residues" evidence="4">
    <location>
        <begin position="145"/>
        <end position="164"/>
    </location>
</feature>
<dbReference type="InterPro" id="IPR036034">
    <property type="entry name" value="PDZ_sf"/>
</dbReference>
<feature type="compositionally biased region" description="Low complexity" evidence="4">
    <location>
        <begin position="112"/>
        <end position="127"/>
    </location>
</feature>
<dbReference type="SMART" id="SM00228">
    <property type="entry name" value="PDZ"/>
    <property type="match status" value="1"/>
</dbReference>
<evidence type="ECO:0000313" key="6">
    <source>
        <dbReference type="EMBL" id="GAA4911168.1"/>
    </source>
</evidence>
<dbReference type="SUPFAM" id="SSF50494">
    <property type="entry name" value="Trypsin-like serine proteases"/>
    <property type="match status" value="1"/>
</dbReference>
<dbReference type="PRINTS" id="PR00834">
    <property type="entry name" value="PROTEASES2C"/>
</dbReference>
<dbReference type="Proteomes" id="UP001500368">
    <property type="component" value="Unassembled WGS sequence"/>
</dbReference>
<dbReference type="Pfam" id="PF13365">
    <property type="entry name" value="Trypsin_2"/>
    <property type="match status" value="1"/>
</dbReference>
<evidence type="ECO:0000259" key="5">
    <source>
        <dbReference type="PROSITE" id="PS50106"/>
    </source>
</evidence>
<keyword evidence="7" id="KW-1185">Reference proteome</keyword>
<dbReference type="InterPro" id="IPR043504">
    <property type="entry name" value="Peptidase_S1_PA_chymotrypsin"/>
</dbReference>
<sequence>MSQDPQGPAENPRPSQDQSPEHPSPHPGQSPDDPRPEPQQHESAESGEGTESAEPSAHPEPGPVTPGWGAASGPRAQDPPERFVHPYGHNQPAQGPYGQDQSAQAQYGQSPYGQDQSAQAQYGQDQQRPAHPPQFEQHEAHQHSHPYTAQQADQGESSVSSTHQDAYAYGQGHNPWTNPAEQQREPRRGMGAGGVVAIALVASLLGGGVGAAGYSALSQDAEPTREISQGPAGIEINTPESATAVTAAAAKASPSVVTLGVTDGGSSQGSGSGIVLDDEGHVLTNTHVVTLGGAVSDPTIQVRLDDGRVTTAEIVGTDPLSDLAVIRLADTENLTPAEIGSSGELNVGDQAVAIGAPLGLSGTVTDGIISTLDRTIQVASAAVEDEGGDVPQQEPEEGEEEGPGEGFEFYFPNQPQSPTQGAIYLNVIQTDAAINQGNSGGALVDAEGRIIGVNVAIASTGGGGGPFASEQAGSIGVGFAIPIDYAQRIAQELIDNGEASHGLLGVSVAPASPDAEVNRRILAQDGPVSAGGFTAGALVSEVSPESPAGEAGLEVGDVITHVEGRHVEDGTALTATVREYAAGESISLTVQRDGEEITVDVTLSRL</sequence>
<evidence type="ECO:0000256" key="3">
    <source>
        <dbReference type="ARBA" id="ARBA00022801"/>
    </source>
</evidence>
<dbReference type="SUPFAM" id="SSF50156">
    <property type="entry name" value="PDZ domain-like"/>
    <property type="match status" value="1"/>
</dbReference>
<dbReference type="Gene3D" id="2.30.42.10">
    <property type="match status" value="1"/>
</dbReference>
<evidence type="ECO:0000256" key="1">
    <source>
        <dbReference type="ARBA" id="ARBA00010541"/>
    </source>
</evidence>
<feature type="compositionally biased region" description="Polar residues" evidence="4">
    <location>
        <begin position="99"/>
        <end position="111"/>
    </location>
</feature>
<dbReference type="EMBL" id="BAABLW010000001">
    <property type="protein sequence ID" value="GAA4911168.1"/>
    <property type="molecule type" value="Genomic_DNA"/>
</dbReference>
<reference evidence="7" key="1">
    <citation type="journal article" date="2019" name="Int. J. Syst. Evol. Microbiol.">
        <title>The Global Catalogue of Microorganisms (GCM) 10K type strain sequencing project: providing services to taxonomists for standard genome sequencing and annotation.</title>
        <authorList>
            <consortium name="The Broad Institute Genomics Platform"/>
            <consortium name="The Broad Institute Genome Sequencing Center for Infectious Disease"/>
            <person name="Wu L."/>
            <person name="Ma J."/>
        </authorList>
    </citation>
    <scope>NUCLEOTIDE SEQUENCE [LARGE SCALE GENOMIC DNA]</scope>
    <source>
        <strain evidence="7">JCM 19129</strain>
    </source>
</reference>
<feature type="region of interest" description="Disordered" evidence="4">
    <location>
        <begin position="383"/>
        <end position="406"/>
    </location>
</feature>
<keyword evidence="2" id="KW-0645">Protease</keyword>
<dbReference type="InterPro" id="IPR009003">
    <property type="entry name" value="Peptidase_S1_PA"/>
</dbReference>
<dbReference type="InterPro" id="IPR001940">
    <property type="entry name" value="Peptidase_S1C"/>
</dbReference>
<feature type="compositionally biased region" description="Low complexity" evidence="4">
    <location>
        <begin position="46"/>
        <end position="56"/>
    </location>
</feature>
<organism evidence="6 7">
    <name type="scientific">Nesterenkonia rhizosphaerae</name>
    <dbReference type="NCBI Taxonomy" id="1348272"/>
    <lineage>
        <taxon>Bacteria</taxon>
        <taxon>Bacillati</taxon>
        <taxon>Actinomycetota</taxon>
        <taxon>Actinomycetes</taxon>
        <taxon>Micrococcales</taxon>
        <taxon>Micrococcaceae</taxon>
        <taxon>Nesterenkonia</taxon>
    </lineage>
</organism>
<feature type="region of interest" description="Disordered" evidence="4">
    <location>
        <begin position="1"/>
        <end position="187"/>
    </location>
</feature>
<proteinExistence type="inferred from homology"/>
<dbReference type="Gene3D" id="2.40.10.10">
    <property type="entry name" value="Trypsin-like serine proteases"/>
    <property type="match status" value="2"/>
</dbReference>
<comment type="similarity">
    <text evidence="1">Belongs to the peptidase S1C family.</text>
</comment>
<evidence type="ECO:0000256" key="4">
    <source>
        <dbReference type="SAM" id="MobiDB-lite"/>
    </source>
</evidence>
<feature type="compositionally biased region" description="Basic and acidic residues" evidence="4">
    <location>
        <begin position="32"/>
        <end position="44"/>
    </location>
</feature>
<dbReference type="PANTHER" id="PTHR43343:SF3">
    <property type="entry name" value="PROTEASE DO-LIKE 8, CHLOROPLASTIC"/>
    <property type="match status" value="1"/>
</dbReference>
<dbReference type="InterPro" id="IPR051201">
    <property type="entry name" value="Chloro_Bact_Ser_Proteases"/>
</dbReference>